<sequence>MNPEIQTILKDLYQYDPGLKQYEEQVTKTISYLLIVKPDILFDEAFAKRLRAELLAKASLMEKPKTFNFIYPVRSLLFIKRLLGIESNKNMPDSQTKPIMSNGVNKLTYVISGLMAVALIVFGVNYYKQPRIQTGEISLFDAGENITKLGNNAFGELALNDNGARPQSGGGGGFGAGGDGFSESAALNSKVTVPAMGIGGGGGGGVDMIVPPYYGYNYAYTGEDFSIDQDQMAVYRRTKAPLNSGSLNSLLSSLNFGLFDLGSFGPIKADSLTLTEDKDFGHMFYVNFTEGTISINENWQKWQTPDRLCRDEACYQSYRFSLNDIPEDSELIKIANQFLKEHNISTANYGEPIVINYWEEEYQRAADKTSVYIPDVVSVIYPGLIDGQEVYDESGNKTGLNVAINVRVNKVSGVYELRANSYEASKYNVETDTEALIEQAKKGGFNNWFFTESADAKTVELGTPQIALVKYYNYKNGQSEELYIPSLIFPITSMPEGEPYFWQKNVVIPLVKGLIERPEVMPLMDQSVVSEPAR</sequence>
<protein>
    <submittedName>
        <fullName evidence="2">Uncharacterized protein</fullName>
    </submittedName>
</protein>
<evidence type="ECO:0000313" key="3">
    <source>
        <dbReference type="Proteomes" id="UP000230922"/>
    </source>
</evidence>
<evidence type="ECO:0000256" key="1">
    <source>
        <dbReference type="SAM" id="Phobius"/>
    </source>
</evidence>
<keyword evidence="1" id="KW-0812">Transmembrane</keyword>
<comment type="caution">
    <text evidence="2">The sequence shown here is derived from an EMBL/GenBank/DDBJ whole genome shotgun (WGS) entry which is preliminary data.</text>
</comment>
<keyword evidence="1" id="KW-1133">Transmembrane helix</keyword>
<accession>A0A2H0VB53</accession>
<dbReference type="EMBL" id="PFAK01000030">
    <property type="protein sequence ID" value="PIR96291.1"/>
    <property type="molecule type" value="Genomic_DNA"/>
</dbReference>
<name>A0A2H0VB53_9BACT</name>
<dbReference type="AlphaFoldDB" id="A0A2H0VB53"/>
<evidence type="ECO:0000313" key="2">
    <source>
        <dbReference type="EMBL" id="PIR96291.1"/>
    </source>
</evidence>
<feature type="transmembrane region" description="Helical" evidence="1">
    <location>
        <begin position="107"/>
        <end position="127"/>
    </location>
</feature>
<reference evidence="3" key="1">
    <citation type="submission" date="2017-09" db="EMBL/GenBank/DDBJ databases">
        <title>Depth-based differentiation of microbial function through sediment-hosted aquifers and enrichment of novel symbionts in the deep terrestrial subsurface.</title>
        <authorList>
            <person name="Probst A.J."/>
            <person name="Ladd B."/>
            <person name="Jarett J.K."/>
            <person name="Geller-Mcgrath D.E."/>
            <person name="Sieber C.M.K."/>
            <person name="Emerson J.B."/>
            <person name="Anantharaman K."/>
            <person name="Thomas B.C."/>
            <person name="Malmstrom R."/>
            <person name="Stieglmeier M."/>
            <person name="Klingl A."/>
            <person name="Woyke T."/>
            <person name="Ryan C.M."/>
            <person name="Banfield J.F."/>
        </authorList>
    </citation>
    <scope>NUCLEOTIDE SEQUENCE [LARGE SCALE GENOMIC DNA]</scope>
</reference>
<dbReference type="Proteomes" id="UP000230922">
    <property type="component" value="Unassembled WGS sequence"/>
</dbReference>
<gene>
    <name evidence="2" type="ORF">COT92_01820</name>
</gene>
<organism evidence="2 3">
    <name type="scientific">Candidatus Doudnabacteria bacterium CG10_big_fil_rev_8_21_14_0_10_42_18</name>
    <dbReference type="NCBI Taxonomy" id="1974552"/>
    <lineage>
        <taxon>Bacteria</taxon>
        <taxon>Candidatus Doudnaibacteriota</taxon>
    </lineage>
</organism>
<proteinExistence type="predicted"/>
<keyword evidence="1" id="KW-0472">Membrane</keyword>